<dbReference type="AlphaFoldDB" id="A0A381Q7S6"/>
<dbReference type="Pfam" id="PF07733">
    <property type="entry name" value="DNA_pol3_alpha"/>
    <property type="match status" value="1"/>
</dbReference>
<dbReference type="NCBIfam" id="NF005298">
    <property type="entry name" value="PRK06826.1"/>
    <property type="match status" value="1"/>
</dbReference>
<protein>
    <recommendedName>
        <fullName evidence="1">DNA-directed DNA polymerase</fullName>
        <ecNumber evidence="1">2.7.7.7</ecNumber>
    </recommendedName>
</protein>
<dbReference type="PANTHER" id="PTHR32294:SF0">
    <property type="entry name" value="DNA POLYMERASE III SUBUNIT ALPHA"/>
    <property type="match status" value="1"/>
</dbReference>
<dbReference type="NCBIfam" id="TIGR00594">
    <property type="entry name" value="polc"/>
    <property type="match status" value="1"/>
</dbReference>
<keyword evidence="4" id="KW-0235">DNA replication</keyword>
<dbReference type="InterPro" id="IPR040982">
    <property type="entry name" value="DNA_pol3_finger"/>
</dbReference>
<evidence type="ECO:0000256" key="5">
    <source>
        <dbReference type="ARBA" id="ARBA00022932"/>
    </source>
</evidence>
<evidence type="ECO:0000313" key="8">
    <source>
        <dbReference type="EMBL" id="SUZ75110.1"/>
    </source>
</evidence>
<dbReference type="NCBIfam" id="NF004226">
    <property type="entry name" value="PRK05673.1"/>
    <property type="match status" value="1"/>
</dbReference>
<dbReference type="Pfam" id="PF17657">
    <property type="entry name" value="DNA_pol3_finger"/>
    <property type="match status" value="1"/>
</dbReference>
<dbReference type="InterPro" id="IPR004805">
    <property type="entry name" value="DnaE2/DnaE/PolC"/>
</dbReference>
<dbReference type="Pfam" id="PF02811">
    <property type="entry name" value="PHP"/>
    <property type="match status" value="1"/>
</dbReference>
<dbReference type="GO" id="GO:0006260">
    <property type="term" value="P:DNA replication"/>
    <property type="evidence" value="ECO:0007669"/>
    <property type="project" value="UniProtKB-KW"/>
</dbReference>
<dbReference type="Pfam" id="PF14579">
    <property type="entry name" value="HHH_6"/>
    <property type="match status" value="1"/>
</dbReference>
<evidence type="ECO:0000259" key="7">
    <source>
        <dbReference type="SMART" id="SM00481"/>
    </source>
</evidence>
<evidence type="ECO:0000256" key="4">
    <source>
        <dbReference type="ARBA" id="ARBA00022705"/>
    </source>
</evidence>
<dbReference type="CDD" id="cd04485">
    <property type="entry name" value="DnaE_OBF"/>
    <property type="match status" value="1"/>
</dbReference>
<evidence type="ECO:0000256" key="1">
    <source>
        <dbReference type="ARBA" id="ARBA00012417"/>
    </source>
</evidence>
<keyword evidence="5" id="KW-0239">DNA-directed DNA polymerase</keyword>
<reference evidence="8" key="1">
    <citation type="submission" date="2018-05" db="EMBL/GenBank/DDBJ databases">
        <authorList>
            <person name="Lanie J.A."/>
            <person name="Ng W.-L."/>
            <person name="Kazmierczak K.M."/>
            <person name="Andrzejewski T.M."/>
            <person name="Davidsen T.M."/>
            <person name="Wayne K.J."/>
            <person name="Tettelin H."/>
            <person name="Glass J.I."/>
            <person name="Rusch D."/>
            <person name="Podicherti R."/>
            <person name="Tsui H.-C.T."/>
            <person name="Winkler M.E."/>
        </authorList>
    </citation>
    <scope>NUCLEOTIDE SEQUENCE</scope>
</reference>
<evidence type="ECO:0000256" key="3">
    <source>
        <dbReference type="ARBA" id="ARBA00022695"/>
    </source>
</evidence>
<dbReference type="CDD" id="cd12113">
    <property type="entry name" value="PHP_PolIIIA_DnaE3"/>
    <property type="match status" value="1"/>
</dbReference>
<dbReference type="GO" id="GO:0003887">
    <property type="term" value="F:DNA-directed DNA polymerase activity"/>
    <property type="evidence" value="ECO:0007669"/>
    <property type="project" value="UniProtKB-KW"/>
</dbReference>
<evidence type="ECO:0000256" key="6">
    <source>
        <dbReference type="ARBA" id="ARBA00049244"/>
    </source>
</evidence>
<dbReference type="Gene3D" id="1.10.10.1600">
    <property type="entry name" value="Bacterial DNA polymerase III alpha subunit, thumb domain"/>
    <property type="match status" value="1"/>
</dbReference>
<dbReference type="InterPro" id="IPR004013">
    <property type="entry name" value="PHP_dom"/>
</dbReference>
<organism evidence="8">
    <name type="scientific">marine metagenome</name>
    <dbReference type="NCBI Taxonomy" id="408172"/>
    <lineage>
        <taxon>unclassified sequences</taxon>
        <taxon>metagenomes</taxon>
        <taxon>ecological metagenomes</taxon>
    </lineage>
</organism>
<dbReference type="InterPro" id="IPR003141">
    <property type="entry name" value="Pol/His_phosphatase_N"/>
</dbReference>
<dbReference type="InterPro" id="IPR041931">
    <property type="entry name" value="DNA_pol3_alpha_thumb_dom"/>
</dbReference>
<dbReference type="Gene3D" id="1.10.150.870">
    <property type="match status" value="1"/>
</dbReference>
<dbReference type="SMART" id="SM00481">
    <property type="entry name" value="POLIIIAc"/>
    <property type="match status" value="1"/>
</dbReference>
<evidence type="ECO:0000256" key="2">
    <source>
        <dbReference type="ARBA" id="ARBA00022679"/>
    </source>
</evidence>
<dbReference type="InterPro" id="IPR029460">
    <property type="entry name" value="DNAPol_HHH"/>
</dbReference>
<keyword evidence="2" id="KW-0808">Transferase</keyword>
<keyword evidence="3" id="KW-0548">Nucleotidyltransferase</keyword>
<sequence>MASEFVHLHNHSDYSLLDGAQTVQTLVDTIDDLGMDSVALTEHGNMFSVVPYYKSAKKAGVKPIIGCETYVAIGSRFDKKPRSDGGWGNNHLVLLAQNYQGYKNLMKLVTYGYLEGFYYRPRVDIDLLKTHNEGIICLSGCLKGEITEKMLKDDWDGAKEAALRFAEIFENRFYLEVQNHGIPDEIQNIENMKKLSGELGLPLVCTNDAHYAKHEHWEAHDVHICLGTGKNRDDPNRLKYATPEFYFKTQDQMYDMFKDVPNAIENTRRIADSIEIELPIGDYHLPTFPLPQDVLHQNSDDYLQSLCEKGIKERYGDLTPELESRLTHELKVIKKMGFAGYFLITADFVKYAKDNAIPVGPGRGSAAGSLVSYSLDITTIDPLRHQLLFERFLNPDRISLPDIDIDFCIERRSEVIDYIKKQYGENSVTQIITFGKMKARQVIRDVGRVLGYSFGEIDKLAKMIPNTINITLKEALKQNPNLRSAAEGQYKEVIEHSKVLEGMNRHASIHAAGVVIAPGDLTDFVPLYRSPQGDVTSQYDMKGLEELGLLKLDFLGLRNLTVIDNTLKLLKEREKEIEIEKIPLDDSKVYKLFSKGLTIGVFQFESSGMREFLKKLKPTAIEDLIAMNALYRPGPMDNIDNFIARKHGKKKIVYAHPSMEPILEETYGIIVYQEQVMQIAHEVAGFTLAEADTLRRAMGKKIKELMDKLKIKFIEGAGEKHNISKTKSKEIFEMIEKFAQYGFNKSHSTAYAYVAYQTAWLKTYYPAEFMSANLTSEMSNIDRIVILINECRKLKIDVNPPDVNISDINFRPVDKKTISFGLNAIKNVGTKSLEQIIETRNKHGEFDSLFNFCANVNLQAVNRRVLESLNMSGAMDGLEGNRAQKYAAIEIALKYGQTIQENKAKNQVDLFGASSNNGQDISIVPTLSMAEEWPESQLLENEKEVLGMYISGHPLLKFAEDLEEFSNFDFSENISNENIEKIRVGGTIADVKMHFDRKNNQMAFFNLDCLGGQAEILAFSDTFAKYKDLIVNDNVVFITGKPTDETDFSDLKLIAEEIVTVTKAREIYSKNVNIHIEPSEMSPTDIDALLEMTKNHKGSCGLMFHIDSERGKQRIFAHNVKVSAHKSFLKKLRDTYGEQNIWISD</sequence>
<feature type="domain" description="Polymerase/histidinol phosphatase N-terminal" evidence="7">
    <location>
        <begin position="6"/>
        <end position="73"/>
    </location>
</feature>
<dbReference type="GO" id="GO:0008408">
    <property type="term" value="F:3'-5' exonuclease activity"/>
    <property type="evidence" value="ECO:0007669"/>
    <property type="project" value="InterPro"/>
</dbReference>
<dbReference type="EC" id="2.7.7.7" evidence="1"/>
<dbReference type="SUPFAM" id="SSF89550">
    <property type="entry name" value="PHP domain-like"/>
    <property type="match status" value="1"/>
</dbReference>
<dbReference type="InterPro" id="IPR016195">
    <property type="entry name" value="Pol/histidinol_Pase-like"/>
</dbReference>
<dbReference type="PANTHER" id="PTHR32294">
    <property type="entry name" value="DNA POLYMERASE III SUBUNIT ALPHA"/>
    <property type="match status" value="1"/>
</dbReference>
<proteinExistence type="predicted"/>
<accession>A0A381Q7S6</accession>
<name>A0A381Q7S6_9ZZZZ</name>
<dbReference type="EMBL" id="UINC01001234">
    <property type="protein sequence ID" value="SUZ75110.1"/>
    <property type="molecule type" value="Genomic_DNA"/>
</dbReference>
<dbReference type="Gene3D" id="3.20.20.140">
    <property type="entry name" value="Metal-dependent hydrolases"/>
    <property type="match status" value="1"/>
</dbReference>
<gene>
    <name evidence="8" type="ORF">METZ01_LOCUS27964</name>
</gene>
<dbReference type="InterPro" id="IPR011708">
    <property type="entry name" value="DNA_pol3_alpha_NTPase_dom"/>
</dbReference>
<comment type="catalytic activity">
    <reaction evidence="6">
        <text>DNA(n) + a 2'-deoxyribonucleoside 5'-triphosphate = DNA(n+1) + diphosphate</text>
        <dbReference type="Rhea" id="RHEA:22508"/>
        <dbReference type="Rhea" id="RHEA-COMP:17339"/>
        <dbReference type="Rhea" id="RHEA-COMP:17340"/>
        <dbReference type="ChEBI" id="CHEBI:33019"/>
        <dbReference type="ChEBI" id="CHEBI:61560"/>
        <dbReference type="ChEBI" id="CHEBI:173112"/>
        <dbReference type="EC" id="2.7.7.7"/>
    </reaction>
</comment>